<feature type="domain" description="ABC transmembrane type-1" evidence="9">
    <location>
        <begin position="88"/>
        <end position="276"/>
    </location>
</feature>
<accession>A0A7W4VYJ7</accession>
<evidence type="ECO:0000256" key="3">
    <source>
        <dbReference type="ARBA" id="ARBA00022475"/>
    </source>
</evidence>
<reference evidence="10 11" key="1">
    <citation type="submission" date="2020-08" db="EMBL/GenBank/DDBJ databases">
        <title>Sequencing the genomes of 1000 actinobacteria strains.</title>
        <authorList>
            <person name="Klenk H.-P."/>
        </authorList>
    </citation>
    <scope>NUCLEOTIDE SEQUENCE [LARGE SCALE GENOMIC DNA]</scope>
    <source>
        <strain evidence="10 11">DSM 105498</strain>
    </source>
</reference>
<dbReference type="GO" id="GO:0005886">
    <property type="term" value="C:plasma membrane"/>
    <property type="evidence" value="ECO:0007669"/>
    <property type="project" value="UniProtKB-SubCell"/>
</dbReference>
<dbReference type="RefSeq" id="WP_183593514.1">
    <property type="nucleotide sequence ID" value="NZ_JACHWR010000002.1"/>
</dbReference>
<keyword evidence="5 7" id="KW-1133">Transmembrane helix</keyword>
<evidence type="ECO:0000256" key="7">
    <source>
        <dbReference type="RuleBase" id="RU363032"/>
    </source>
</evidence>
<feature type="transmembrane region" description="Helical" evidence="7">
    <location>
        <begin position="158"/>
        <end position="181"/>
    </location>
</feature>
<feature type="transmembrane region" description="Helical" evidence="7">
    <location>
        <begin position="99"/>
        <end position="123"/>
    </location>
</feature>
<keyword evidence="4 7" id="KW-0812">Transmembrane</keyword>
<evidence type="ECO:0000313" key="10">
    <source>
        <dbReference type="EMBL" id="MBB3043739.1"/>
    </source>
</evidence>
<sequence length="292" mass="31690">MTTTSQESGNEQSTEGHLSFRPGPGDRQPAAYARRRRSFEVAIAFVAPISFFALWQIASTSGWLDERFFPAPTTVWSTAVELVRTGELQESLAISTRRALIGLAFGVVSGCAMGILLGLSPLWRAALEPFLSACYTVPKLALLPLLLLIFGIGEAPKIVLIAITVFFFVWIATMEAVMSMPESYREAGRSLGAGPWQAMRHIVIPAILPQIFVSIRLSAGVSILVIVGAEFVQGGDGIGYLIWHSWSLLRAEAMYVGIVAVALLGFVLGEVVKWVGRLLMPWAPRDAGRAVM</sequence>
<dbReference type="InterPro" id="IPR035906">
    <property type="entry name" value="MetI-like_sf"/>
</dbReference>
<dbReference type="Pfam" id="PF00528">
    <property type="entry name" value="BPD_transp_1"/>
    <property type="match status" value="1"/>
</dbReference>
<keyword evidence="11" id="KW-1185">Reference proteome</keyword>
<dbReference type="PANTHER" id="PTHR30151:SF0">
    <property type="entry name" value="ABC TRANSPORTER PERMEASE PROTEIN MJ0413-RELATED"/>
    <property type="match status" value="1"/>
</dbReference>
<dbReference type="SUPFAM" id="SSF161098">
    <property type="entry name" value="MetI-like"/>
    <property type="match status" value="1"/>
</dbReference>
<dbReference type="Proteomes" id="UP000589626">
    <property type="component" value="Unassembled WGS sequence"/>
</dbReference>
<feature type="region of interest" description="Disordered" evidence="8">
    <location>
        <begin position="1"/>
        <end position="29"/>
    </location>
</feature>
<organism evidence="10 11">
    <name type="scientific">Nocardioides soli</name>
    <dbReference type="NCBI Taxonomy" id="1036020"/>
    <lineage>
        <taxon>Bacteria</taxon>
        <taxon>Bacillati</taxon>
        <taxon>Actinomycetota</taxon>
        <taxon>Actinomycetes</taxon>
        <taxon>Propionibacteriales</taxon>
        <taxon>Nocardioidaceae</taxon>
        <taxon>Nocardioides</taxon>
    </lineage>
</organism>
<dbReference type="Gene3D" id="1.10.3720.10">
    <property type="entry name" value="MetI-like"/>
    <property type="match status" value="1"/>
</dbReference>
<keyword evidence="2 7" id="KW-0813">Transport</keyword>
<feature type="transmembrane region" description="Helical" evidence="7">
    <location>
        <begin position="253"/>
        <end position="275"/>
    </location>
</feature>
<dbReference type="CDD" id="cd06261">
    <property type="entry name" value="TM_PBP2"/>
    <property type="match status" value="1"/>
</dbReference>
<keyword evidence="3" id="KW-1003">Cell membrane</keyword>
<dbReference type="GO" id="GO:0055085">
    <property type="term" value="P:transmembrane transport"/>
    <property type="evidence" value="ECO:0007669"/>
    <property type="project" value="InterPro"/>
</dbReference>
<dbReference type="PANTHER" id="PTHR30151">
    <property type="entry name" value="ALKANE SULFONATE ABC TRANSPORTER-RELATED, MEMBRANE SUBUNIT"/>
    <property type="match status" value="1"/>
</dbReference>
<gene>
    <name evidence="10" type="ORF">FHU40_003557</name>
</gene>
<keyword evidence="6 7" id="KW-0472">Membrane</keyword>
<proteinExistence type="inferred from homology"/>
<feature type="compositionally biased region" description="Polar residues" evidence="8">
    <location>
        <begin position="1"/>
        <end position="16"/>
    </location>
</feature>
<evidence type="ECO:0000256" key="5">
    <source>
        <dbReference type="ARBA" id="ARBA00022989"/>
    </source>
</evidence>
<evidence type="ECO:0000256" key="4">
    <source>
        <dbReference type="ARBA" id="ARBA00022692"/>
    </source>
</evidence>
<dbReference type="PROSITE" id="PS50928">
    <property type="entry name" value="ABC_TM1"/>
    <property type="match status" value="1"/>
</dbReference>
<name>A0A7W4VYJ7_9ACTN</name>
<evidence type="ECO:0000256" key="1">
    <source>
        <dbReference type="ARBA" id="ARBA00004651"/>
    </source>
</evidence>
<feature type="transmembrane region" description="Helical" evidence="7">
    <location>
        <begin position="130"/>
        <end position="152"/>
    </location>
</feature>
<evidence type="ECO:0000259" key="9">
    <source>
        <dbReference type="PROSITE" id="PS50928"/>
    </source>
</evidence>
<comment type="subcellular location">
    <subcellularLocation>
        <location evidence="1 7">Cell membrane</location>
        <topology evidence="1 7">Multi-pass membrane protein</topology>
    </subcellularLocation>
</comment>
<dbReference type="AlphaFoldDB" id="A0A7W4VYJ7"/>
<evidence type="ECO:0000256" key="8">
    <source>
        <dbReference type="SAM" id="MobiDB-lite"/>
    </source>
</evidence>
<comment type="caution">
    <text evidence="10">The sequence shown here is derived from an EMBL/GenBank/DDBJ whole genome shotgun (WGS) entry which is preliminary data.</text>
</comment>
<comment type="similarity">
    <text evidence="7">Belongs to the binding-protein-dependent transport system permease family.</text>
</comment>
<protein>
    <submittedName>
        <fullName evidence="10">NitT/TauT family transport system permease protein/sulfonate transport system permease protein</fullName>
    </submittedName>
</protein>
<dbReference type="EMBL" id="JACHWR010000002">
    <property type="protein sequence ID" value="MBB3043739.1"/>
    <property type="molecule type" value="Genomic_DNA"/>
</dbReference>
<feature type="transmembrane region" description="Helical" evidence="7">
    <location>
        <begin position="39"/>
        <end position="58"/>
    </location>
</feature>
<evidence type="ECO:0000313" key="11">
    <source>
        <dbReference type="Proteomes" id="UP000589626"/>
    </source>
</evidence>
<dbReference type="InterPro" id="IPR000515">
    <property type="entry name" value="MetI-like"/>
</dbReference>
<evidence type="ECO:0000256" key="6">
    <source>
        <dbReference type="ARBA" id="ARBA00023136"/>
    </source>
</evidence>
<evidence type="ECO:0000256" key="2">
    <source>
        <dbReference type="ARBA" id="ARBA00022448"/>
    </source>
</evidence>